<proteinExistence type="predicted"/>
<evidence type="ECO:0000313" key="3">
    <source>
        <dbReference type="EMBL" id="SEB51056.1"/>
    </source>
</evidence>
<evidence type="ECO:0000256" key="1">
    <source>
        <dbReference type="SAM" id="SignalP"/>
    </source>
</evidence>
<feature type="domain" description="Pyrroloquinoline quinone-dependent pyranose dehydrogenase beta-propeller" evidence="2">
    <location>
        <begin position="333"/>
        <end position="440"/>
    </location>
</feature>
<feature type="signal peptide" evidence="1">
    <location>
        <begin position="1"/>
        <end position="21"/>
    </location>
</feature>
<dbReference type="SUPFAM" id="SSF50952">
    <property type="entry name" value="Soluble quinoprotein glucose dehydrogenase"/>
    <property type="match status" value="1"/>
</dbReference>
<dbReference type="PANTHER" id="PTHR19328">
    <property type="entry name" value="HEDGEHOG-INTERACTING PROTEIN"/>
    <property type="match status" value="1"/>
</dbReference>
<feature type="chain" id="PRO_5010374249" evidence="1">
    <location>
        <begin position="22"/>
        <end position="447"/>
    </location>
</feature>
<dbReference type="EMBL" id="FNSD01000001">
    <property type="protein sequence ID" value="SEB51056.1"/>
    <property type="molecule type" value="Genomic_DNA"/>
</dbReference>
<dbReference type="InterPro" id="IPR054539">
    <property type="entry name" value="Beta-prop_PDH"/>
</dbReference>
<dbReference type="AlphaFoldDB" id="A0A1H4JYF5"/>
<dbReference type="InterPro" id="IPR011042">
    <property type="entry name" value="6-blade_b-propeller_TolB-like"/>
</dbReference>
<dbReference type="Proteomes" id="UP000182409">
    <property type="component" value="Unassembled WGS sequence"/>
</dbReference>
<dbReference type="Gene3D" id="2.120.10.30">
    <property type="entry name" value="TolB, C-terminal domain"/>
    <property type="match status" value="1"/>
</dbReference>
<dbReference type="RefSeq" id="WP_244501960.1">
    <property type="nucleotide sequence ID" value="NZ_FNSD01000001.1"/>
</dbReference>
<dbReference type="Pfam" id="PF22807">
    <property type="entry name" value="TrAA12"/>
    <property type="match status" value="2"/>
</dbReference>
<organism evidence="3 4">
    <name type="scientific">Terriglobus roseus</name>
    <dbReference type="NCBI Taxonomy" id="392734"/>
    <lineage>
        <taxon>Bacteria</taxon>
        <taxon>Pseudomonadati</taxon>
        <taxon>Acidobacteriota</taxon>
        <taxon>Terriglobia</taxon>
        <taxon>Terriglobales</taxon>
        <taxon>Acidobacteriaceae</taxon>
        <taxon>Terriglobus</taxon>
    </lineage>
</organism>
<dbReference type="InterPro" id="IPR011041">
    <property type="entry name" value="Quinoprot_gluc/sorb_DH_b-prop"/>
</dbReference>
<reference evidence="3 4" key="1">
    <citation type="submission" date="2016-10" db="EMBL/GenBank/DDBJ databases">
        <authorList>
            <person name="de Groot N.N."/>
        </authorList>
    </citation>
    <scope>NUCLEOTIDE SEQUENCE [LARGE SCALE GENOMIC DNA]</scope>
    <source>
        <strain evidence="3 4">AB35.6</strain>
    </source>
</reference>
<evidence type="ECO:0000313" key="4">
    <source>
        <dbReference type="Proteomes" id="UP000182409"/>
    </source>
</evidence>
<evidence type="ECO:0000259" key="2">
    <source>
        <dbReference type="Pfam" id="PF22807"/>
    </source>
</evidence>
<dbReference type="PANTHER" id="PTHR19328:SF53">
    <property type="entry name" value="MEMBRANE PROTEIN"/>
    <property type="match status" value="1"/>
</dbReference>
<name>A0A1H4JYF5_9BACT</name>
<accession>A0A1H4JYF5</accession>
<feature type="domain" description="Pyrroloquinoline quinone-dependent pyranose dehydrogenase beta-propeller" evidence="2">
    <location>
        <begin position="91"/>
        <end position="288"/>
    </location>
</feature>
<gene>
    <name evidence="3" type="ORF">SAMN05443244_0883</name>
</gene>
<sequence>MAVTGNSFGKRCAMVPTLVIAGCLSVLVLTSASRAVGQTVKTHEAAFETWSDEKPGNRVLLTYADIPAPHPEESVARFPAIVARNGAVPIAKPGYKVTLYAEGDFKQPRLVRTAPNGDLFVVDVAAKTIVVLRGVGPDGKAAQRAVFADTGMDRAFGLSFWPAKNPKYVYVGNISSVVRFPYTPGQMKASGPAEVIVKDLPGAGGHFTRDVVFSKDDSRMFVSVGSGSNVDDPDTHPGEFHRADVLEYKPDGTFVKVFASGIRNCVGEAINPITGDLWCSVNERDQLGNHLVPDYITSVKEGGFYGWPWFYMGGPSGGIQDPRHAGKHPELQSKVITPDVLMQPHNGSLQMTFYDGKAMPGVATGDIFAAEHGSWNREPRTGYEVAHIPMKNGKPTTGEYEDFVTGFVNSEGGVWGRPVGITTAKDGALIIVDDGSNIVWRVAYTGK</sequence>
<protein>
    <submittedName>
        <fullName evidence="3">Glucose/arabinose dehydrogenase, beta-propeller fold</fullName>
    </submittedName>
</protein>
<keyword evidence="1" id="KW-0732">Signal</keyword>